<evidence type="ECO:0000256" key="4">
    <source>
        <dbReference type="ARBA" id="ARBA00023141"/>
    </source>
</evidence>
<evidence type="ECO:0000313" key="10">
    <source>
        <dbReference type="Proteomes" id="UP001150925"/>
    </source>
</evidence>
<evidence type="ECO:0000256" key="5">
    <source>
        <dbReference type="ARBA" id="ARBA00023222"/>
    </source>
</evidence>
<dbReference type="InterPro" id="IPR045865">
    <property type="entry name" value="ACT-like_dom_sf"/>
</dbReference>
<keyword evidence="5" id="KW-0584">Phenylalanine biosynthesis</keyword>
<evidence type="ECO:0000259" key="7">
    <source>
        <dbReference type="PROSITE" id="PS51171"/>
    </source>
</evidence>
<dbReference type="PROSITE" id="PS51171">
    <property type="entry name" value="PREPHENATE_DEHYDR_3"/>
    <property type="match status" value="1"/>
</dbReference>
<dbReference type="SUPFAM" id="SSF53850">
    <property type="entry name" value="Periplasmic binding protein-like II"/>
    <property type="match status" value="2"/>
</dbReference>
<dbReference type="CDD" id="cd04905">
    <property type="entry name" value="ACT_CM-PDT"/>
    <property type="match status" value="1"/>
</dbReference>
<dbReference type="Gene3D" id="3.40.190.10">
    <property type="entry name" value="Periplasmic binding protein-like II"/>
    <property type="match status" value="2"/>
</dbReference>
<feature type="non-terminal residue" evidence="9">
    <location>
        <position position="314"/>
    </location>
</feature>
<dbReference type="InterPro" id="IPR001086">
    <property type="entry name" value="Preph_deHydtase"/>
</dbReference>
<name>A0A9W8ANT8_9FUNG</name>
<gene>
    <name evidence="9" type="ORF">IWQ62_006554</name>
</gene>
<dbReference type="PROSITE" id="PS51671">
    <property type="entry name" value="ACT"/>
    <property type="match status" value="1"/>
</dbReference>
<keyword evidence="6" id="KW-0456">Lyase</keyword>
<dbReference type="PANTHER" id="PTHR21022:SF19">
    <property type="entry name" value="PREPHENATE DEHYDRATASE-RELATED"/>
    <property type="match status" value="1"/>
</dbReference>
<dbReference type="EMBL" id="JANBPY010003711">
    <property type="protein sequence ID" value="KAJ1950541.1"/>
    <property type="molecule type" value="Genomic_DNA"/>
</dbReference>
<reference evidence="9" key="1">
    <citation type="submission" date="2022-07" db="EMBL/GenBank/DDBJ databases">
        <title>Phylogenomic reconstructions and comparative analyses of Kickxellomycotina fungi.</title>
        <authorList>
            <person name="Reynolds N.K."/>
            <person name="Stajich J.E."/>
            <person name="Barry K."/>
            <person name="Grigoriev I.V."/>
            <person name="Crous P."/>
            <person name="Smith M.E."/>
        </authorList>
    </citation>
    <scope>NUCLEOTIDE SEQUENCE</scope>
    <source>
        <strain evidence="9">RSA 1196</strain>
    </source>
</reference>
<dbReference type="PANTHER" id="PTHR21022">
    <property type="entry name" value="PREPHENATE DEHYDRATASE P PROTEIN"/>
    <property type="match status" value="1"/>
</dbReference>
<sequence>METTPTLCIGFHGIPGALTEGALHSLVQLQRTGTLFNNHHVKSVPFETLDTLFAALHDHEVDYIMLPVENTRSGTIHSTMDRLIGSTPSMYVVGEYVYNEPYCLLAPEGTQLEQITEVHSHPHVLAQCREFITERLPHGQHMVLVQGESTASSAKRVADLTQRDRLSILHHMRRVDCPRLPTTSSVQHGVRPFTLDEPHRAAIAGESAAKLYKLDVLERDIARDKNPLTRYFLMGLQPVEPERHQSPKTSLVITVANRSGALFKVLGCFALRDINVCKLESRPSRRTTQRSRLSAPWEYTIYLDLDGSATVDEA</sequence>
<keyword evidence="4" id="KW-0057">Aromatic amino acid biosynthesis</keyword>
<dbReference type="GO" id="GO:0004664">
    <property type="term" value="F:prephenate dehydratase activity"/>
    <property type="evidence" value="ECO:0007669"/>
    <property type="project" value="UniProtKB-EC"/>
</dbReference>
<dbReference type="PIRSF" id="PIRSF001500">
    <property type="entry name" value="Chor_mut_pdt_Ppr"/>
    <property type="match status" value="1"/>
</dbReference>
<comment type="caution">
    <text evidence="9">The sequence shown here is derived from an EMBL/GenBank/DDBJ whole genome shotgun (WGS) entry which is preliminary data.</text>
</comment>
<dbReference type="EC" id="4.2.1.51" evidence="2"/>
<dbReference type="Pfam" id="PF00800">
    <property type="entry name" value="PDT"/>
    <property type="match status" value="1"/>
</dbReference>
<proteinExistence type="predicted"/>
<dbReference type="SUPFAM" id="SSF55021">
    <property type="entry name" value="ACT-like"/>
    <property type="match status" value="1"/>
</dbReference>
<dbReference type="Gene3D" id="3.30.70.260">
    <property type="match status" value="1"/>
</dbReference>
<evidence type="ECO:0000256" key="6">
    <source>
        <dbReference type="ARBA" id="ARBA00023239"/>
    </source>
</evidence>
<dbReference type="OrthoDB" id="983542at2759"/>
<keyword evidence="3" id="KW-0028">Amino-acid biosynthesis</keyword>
<comment type="pathway">
    <text evidence="1">Amino-acid biosynthesis; L-phenylalanine biosynthesis; phenylpyruvate from prephenate: step 1/1.</text>
</comment>
<dbReference type="InterPro" id="IPR002912">
    <property type="entry name" value="ACT_dom"/>
</dbReference>
<evidence type="ECO:0000313" key="9">
    <source>
        <dbReference type="EMBL" id="KAJ1950541.1"/>
    </source>
</evidence>
<feature type="domain" description="ACT" evidence="8">
    <location>
        <begin position="250"/>
        <end position="314"/>
    </location>
</feature>
<dbReference type="GO" id="GO:0009094">
    <property type="term" value="P:L-phenylalanine biosynthetic process"/>
    <property type="evidence" value="ECO:0007669"/>
    <property type="project" value="UniProtKB-KW"/>
</dbReference>
<organism evidence="9 10">
    <name type="scientific">Dispira parvispora</name>
    <dbReference type="NCBI Taxonomy" id="1520584"/>
    <lineage>
        <taxon>Eukaryota</taxon>
        <taxon>Fungi</taxon>
        <taxon>Fungi incertae sedis</taxon>
        <taxon>Zoopagomycota</taxon>
        <taxon>Kickxellomycotina</taxon>
        <taxon>Dimargaritomycetes</taxon>
        <taxon>Dimargaritales</taxon>
        <taxon>Dimargaritaceae</taxon>
        <taxon>Dispira</taxon>
    </lineage>
</organism>
<dbReference type="AlphaFoldDB" id="A0A9W8ANT8"/>
<keyword evidence="10" id="KW-1185">Reference proteome</keyword>
<protein>
    <recommendedName>
        <fullName evidence="2">prephenate dehydratase</fullName>
        <ecNumber evidence="2">4.2.1.51</ecNumber>
    </recommendedName>
</protein>
<dbReference type="Proteomes" id="UP001150925">
    <property type="component" value="Unassembled WGS sequence"/>
</dbReference>
<feature type="domain" description="Prephenate dehydratase" evidence="7">
    <location>
        <begin position="8"/>
        <end position="236"/>
    </location>
</feature>
<evidence type="ECO:0000256" key="1">
    <source>
        <dbReference type="ARBA" id="ARBA00004741"/>
    </source>
</evidence>
<dbReference type="InterPro" id="IPR008242">
    <property type="entry name" value="Chor_mutase/pphenate_deHydtase"/>
</dbReference>
<dbReference type="GO" id="GO:0005737">
    <property type="term" value="C:cytoplasm"/>
    <property type="evidence" value="ECO:0007669"/>
    <property type="project" value="TreeGrafter"/>
</dbReference>
<evidence type="ECO:0000259" key="8">
    <source>
        <dbReference type="PROSITE" id="PS51671"/>
    </source>
</evidence>
<evidence type="ECO:0000256" key="2">
    <source>
        <dbReference type="ARBA" id="ARBA00013147"/>
    </source>
</evidence>
<evidence type="ECO:0000256" key="3">
    <source>
        <dbReference type="ARBA" id="ARBA00022605"/>
    </source>
</evidence>
<accession>A0A9W8ANT8</accession>